<gene>
    <name evidence="2" type="ORF">ACGFYS_28380</name>
</gene>
<evidence type="ECO:0000256" key="1">
    <source>
        <dbReference type="SAM" id="MobiDB-lite"/>
    </source>
</evidence>
<dbReference type="Proteomes" id="UP001604282">
    <property type="component" value="Unassembled WGS sequence"/>
</dbReference>
<feature type="region of interest" description="Disordered" evidence="1">
    <location>
        <begin position="1"/>
        <end position="38"/>
    </location>
</feature>
<feature type="compositionally biased region" description="Basic and acidic residues" evidence="1">
    <location>
        <begin position="7"/>
        <end position="18"/>
    </location>
</feature>
<name>A0ABW7BZB4_9ACTN</name>
<organism evidence="2 3">
    <name type="scientific">Streptomyces omiyaensis</name>
    <dbReference type="NCBI Taxonomy" id="68247"/>
    <lineage>
        <taxon>Bacteria</taxon>
        <taxon>Bacillati</taxon>
        <taxon>Actinomycetota</taxon>
        <taxon>Actinomycetes</taxon>
        <taxon>Kitasatosporales</taxon>
        <taxon>Streptomycetaceae</taxon>
        <taxon>Streptomyces</taxon>
    </lineage>
</organism>
<evidence type="ECO:0000313" key="3">
    <source>
        <dbReference type="Proteomes" id="UP001604282"/>
    </source>
</evidence>
<feature type="compositionally biased region" description="Basic and acidic residues" evidence="1">
    <location>
        <begin position="25"/>
        <end position="38"/>
    </location>
</feature>
<evidence type="ECO:0000313" key="2">
    <source>
        <dbReference type="EMBL" id="MFG3192853.1"/>
    </source>
</evidence>
<sequence>MRTNDPTGHDPIEHDPNRPDPAGSDPDKLETTLPDGRRMTLSLPAGGTGWAADGVAALRPVRPTHTGRGEEPPALPEGPALPLEVALLGFAL</sequence>
<reference evidence="2 3" key="1">
    <citation type="submission" date="2024-10" db="EMBL/GenBank/DDBJ databases">
        <title>The Natural Products Discovery Center: Release of the First 8490 Sequenced Strains for Exploring Actinobacteria Biosynthetic Diversity.</title>
        <authorList>
            <person name="Kalkreuter E."/>
            <person name="Kautsar S.A."/>
            <person name="Yang D."/>
            <person name="Bader C.D."/>
            <person name="Teijaro C.N."/>
            <person name="Fluegel L."/>
            <person name="Davis C.M."/>
            <person name="Simpson J.R."/>
            <person name="Lauterbach L."/>
            <person name="Steele A.D."/>
            <person name="Gui C."/>
            <person name="Meng S."/>
            <person name="Li G."/>
            <person name="Viehrig K."/>
            <person name="Ye F."/>
            <person name="Su P."/>
            <person name="Kiefer A.F."/>
            <person name="Nichols A."/>
            <person name="Cepeda A.J."/>
            <person name="Yan W."/>
            <person name="Fan B."/>
            <person name="Jiang Y."/>
            <person name="Adhikari A."/>
            <person name="Zheng C.-J."/>
            <person name="Schuster L."/>
            <person name="Cowan T.M."/>
            <person name="Smanski M.J."/>
            <person name="Chevrette M.G."/>
            <person name="De Carvalho L.P.S."/>
            <person name="Shen B."/>
        </authorList>
    </citation>
    <scope>NUCLEOTIDE SEQUENCE [LARGE SCALE GENOMIC DNA]</scope>
    <source>
        <strain evidence="2 3">NPDC048229</strain>
    </source>
</reference>
<comment type="caution">
    <text evidence="2">The sequence shown here is derived from an EMBL/GenBank/DDBJ whole genome shotgun (WGS) entry which is preliminary data.</text>
</comment>
<accession>A0ABW7BZB4</accession>
<protein>
    <submittedName>
        <fullName evidence="2">Uncharacterized protein</fullName>
    </submittedName>
</protein>
<dbReference type="EMBL" id="JBICZW010000023">
    <property type="protein sequence ID" value="MFG3192853.1"/>
    <property type="molecule type" value="Genomic_DNA"/>
</dbReference>
<proteinExistence type="predicted"/>
<keyword evidence="3" id="KW-1185">Reference proteome</keyword>
<dbReference type="RefSeq" id="WP_189851736.1">
    <property type="nucleotide sequence ID" value="NZ_BMVV01000018.1"/>
</dbReference>